<keyword evidence="7" id="KW-1185">Reference proteome</keyword>
<dbReference type="EMBL" id="JBFXLR010000095">
    <property type="protein sequence ID" value="KAL2837590.1"/>
    <property type="molecule type" value="Genomic_DNA"/>
</dbReference>
<dbReference type="GeneID" id="98162494"/>
<evidence type="ECO:0000313" key="7">
    <source>
        <dbReference type="Proteomes" id="UP001610444"/>
    </source>
</evidence>
<name>A0ABR4JC95_9EURO</name>
<evidence type="ECO:0000256" key="3">
    <source>
        <dbReference type="ARBA" id="ARBA00022827"/>
    </source>
</evidence>
<reference evidence="6 7" key="1">
    <citation type="submission" date="2024-07" db="EMBL/GenBank/DDBJ databases">
        <title>Section-level genome sequencing and comparative genomics of Aspergillus sections Usti and Cavernicolus.</title>
        <authorList>
            <consortium name="Lawrence Berkeley National Laboratory"/>
            <person name="Nybo J.L."/>
            <person name="Vesth T.C."/>
            <person name="Theobald S."/>
            <person name="Frisvad J.C."/>
            <person name="Larsen T.O."/>
            <person name="Kjaerboelling I."/>
            <person name="Rothschild-Mancinelli K."/>
            <person name="Lyhne E.K."/>
            <person name="Kogle M.E."/>
            <person name="Barry K."/>
            <person name="Clum A."/>
            <person name="Na H."/>
            <person name="Ledsgaard L."/>
            <person name="Lin J."/>
            <person name="Lipzen A."/>
            <person name="Kuo A."/>
            <person name="Riley R."/>
            <person name="Mondo S."/>
            <person name="LaButti K."/>
            <person name="Haridas S."/>
            <person name="Pangalinan J."/>
            <person name="Salamov A.A."/>
            <person name="Simmons B.A."/>
            <person name="Magnuson J.K."/>
            <person name="Chen J."/>
            <person name="Drula E."/>
            <person name="Henrissat B."/>
            <person name="Wiebenga A."/>
            <person name="Lubbers R.J."/>
            <person name="Gomes A.C."/>
            <person name="Macurrencykelacurrency M.R."/>
            <person name="Stajich J."/>
            <person name="Grigoriev I.V."/>
            <person name="Mortensen U.H."/>
            <person name="De vries R.P."/>
            <person name="Baker S.E."/>
            <person name="Andersen M.R."/>
        </authorList>
    </citation>
    <scope>NUCLEOTIDE SEQUENCE [LARGE SCALE GENOMIC DNA]</scope>
    <source>
        <strain evidence="6 7">CBS 756.74</strain>
    </source>
</reference>
<keyword evidence="4" id="KW-0560">Oxidoreductase</keyword>
<protein>
    <recommendedName>
        <fullName evidence="8">FAD-binding domain-containing protein</fullName>
    </recommendedName>
</protein>
<accession>A0ABR4JC95</accession>
<dbReference type="PANTHER" id="PTHR47178">
    <property type="entry name" value="MONOOXYGENASE, FAD-BINDING"/>
    <property type="match status" value="1"/>
</dbReference>
<proteinExistence type="predicted"/>
<gene>
    <name evidence="6" type="ORF">BJX68DRAFT_272985</name>
</gene>
<evidence type="ECO:0008006" key="8">
    <source>
        <dbReference type="Google" id="ProtNLM"/>
    </source>
</evidence>
<organism evidence="6 7">
    <name type="scientific">Aspergillus pseudodeflectus</name>
    <dbReference type="NCBI Taxonomy" id="176178"/>
    <lineage>
        <taxon>Eukaryota</taxon>
        <taxon>Fungi</taxon>
        <taxon>Dikarya</taxon>
        <taxon>Ascomycota</taxon>
        <taxon>Pezizomycotina</taxon>
        <taxon>Eurotiomycetes</taxon>
        <taxon>Eurotiomycetidae</taxon>
        <taxon>Eurotiales</taxon>
        <taxon>Aspergillaceae</taxon>
        <taxon>Aspergillus</taxon>
        <taxon>Aspergillus subgen. Nidulantes</taxon>
    </lineage>
</organism>
<evidence type="ECO:0000256" key="1">
    <source>
        <dbReference type="ARBA" id="ARBA00001974"/>
    </source>
</evidence>
<dbReference type="Gene3D" id="3.50.50.60">
    <property type="entry name" value="FAD/NAD(P)-binding domain"/>
    <property type="match status" value="1"/>
</dbReference>
<keyword evidence="5" id="KW-0503">Monooxygenase</keyword>
<sequence length="302" mass="33684">MTDETPFKVIIIGAGLSGCLFANGLLHKGIEVAIYERLPQHSKREGYQIRLGAPALKGMRACLTPEQIDDITAKFGRAGGSLNRAPVWYDHRFRVLLDPSRLESYQKSAPISRVVLRDALAEPLFLAGKLEYGAEFTQYEIVRRTCGREGVRVKFSDGRHDEGDLLIGADGSHSRINIQLGLNNIHQINTHMSMVAKGDLSVSRYYSMSKHLQEKAVLAFAENKTMFFCVYSPEDRSGGYDNSMSSTMFGLHVPTEQCPPDLSKRSTAEKWDFISLALRGWAKPYQDIIGLGEGTDVYVYQA</sequence>
<evidence type="ECO:0000256" key="4">
    <source>
        <dbReference type="ARBA" id="ARBA00023002"/>
    </source>
</evidence>
<evidence type="ECO:0000313" key="6">
    <source>
        <dbReference type="EMBL" id="KAL2837590.1"/>
    </source>
</evidence>
<dbReference type="InterPro" id="IPR036188">
    <property type="entry name" value="FAD/NAD-bd_sf"/>
</dbReference>
<dbReference type="SUPFAM" id="SSF51905">
    <property type="entry name" value="FAD/NAD(P)-binding domain"/>
    <property type="match status" value="1"/>
</dbReference>
<dbReference type="PANTHER" id="PTHR47178:SF5">
    <property type="entry name" value="FAD-BINDING DOMAIN-CONTAINING PROTEIN"/>
    <property type="match status" value="1"/>
</dbReference>
<evidence type="ECO:0000256" key="5">
    <source>
        <dbReference type="ARBA" id="ARBA00023033"/>
    </source>
</evidence>
<dbReference type="PRINTS" id="PR00420">
    <property type="entry name" value="RNGMNOXGNASE"/>
</dbReference>
<dbReference type="Proteomes" id="UP001610444">
    <property type="component" value="Unassembled WGS sequence"/>
</dbReference>
<keyword evidence="3" id="KW-0274">FAD</keyword>
<comment type="cofactor">
    <cofactor evidence="1">
        <name>FAD</name>
        <dbReference type="ChEBI" id="CHEBI:57692"/>
    </cofactor>
</comment>
<comment type="caution">
    <text evidence="6">The sequence shown here is derived from an EMBL/GenBank/DDBJ whole genome shotgun (WGS) entry which is preliminary data.</text>
</comment>
<evidence type="ECO:0000256" key="2">
    <source>
        <dbReference type="ARBA" id="ARBA00022630"/>
    </source>
</evidence>
<keyword evidence="2" id="KW-0285">Flavoprotein</keyword>
<dbReference type="RefSeq" id="XP_070892603.1">
    <property type="nucleotide sequence ID" value="XM_071047330.1"/>
</dbReference>